<protein>
    <submittedName>
        <fullName evidence="1">Uncharacterized protein</fullName>
    </submittedName>
</protein>
<dbReference type="EMBL" id="CP002631">
    <property type="protein sequence ID" value="AEB14912.1"/>
    <property type="molecule type" value="Genomic_DNA"/>
</dbReference>
<gene>
    <name evidence="1" type="ordered locus">Tresu_2039</name>
</gene>
<reference evidence="2" key="2">
    <citation type="submission" date="2011-04" db="EMBL/GenBank/DDBJ databases">
        <title>The complete genome of chromosome of Treponema succinifaciens DSM 2489.</title>
        <authorList>
            <person name="Lucas S."/>
            <person name="Copeland A."/>
            <person name="Lapidus A."/>
            <person name="Bruce D."/>
            <person name="Goodwin L."/>
            <person name="Pitluck S."/>
            <person name="Peters L."/>
            <person name="Kyrpides N."/>
            <person name="Mavromatis K."/>
            <person name="Ivanova N."/>
            <person name="Ovchinnikova G."/>
            <person name="Teshima H."/>
            <person name="Detter J.C."/>
            <person name="Tapia R."/>
            <person name="Han C."/>
            <person name="Land M."/>
            <person name="Hauser L."/>
            <person name="Markowitz V."/>
            <person name="Cheng J.-F."/>
            <person name="Hugenholtz P."/>
            <person name="Woyke T."/>
            <person name="Wu D."/>
            <person name="Gronow S."/>
            <person name="Wellnitz S."/>
            <person name="Brambilla E."/>
            <person name="Klenk H.-P."/>
            <person name="Eisen J.A."/>
        </authorList>
    </citation>
    <scope>NUCLEOTIDE SEQUENCE [LARGE SCALE GENOMIC DNA]</scope>
    <source>
        <strain evidence="2">ATCC 33096 / DSM 2489 / 6091</strain>
    </source>
</reference>
<dbReference type="KEGG" id="tsu:Tresu_2039"/>
<accession>F2NW57</accession>
<sequence length="299" mass="34293">MAEHTDFDMYGRKIFFLNPAYAIKKDIISSLRKKEYEVYIIESFRDAKNLLRKNPDSVLFINIDAQLSIGAWFNFLRSFDKEESLKTIQATVISEKIKPNEIELFSKFSDSENSVIDFSDGIEKVSERIQNILTKTNAKGRRQYIRANLMHDKDAALFWNHGSKMHQLKLFDLSSVGMAVKIPAGLESLIIAKNYILQDVTLRLGTKQVVTEAVVFAVKKTEQGTIWVLLLAPQTSAAVKDEIRRYVFKTIEDKMILSINEERKDDTDYAQMDYYNFAAKTKSKSKPSTFSSQPGHNFS</sequence>
<dbReference type="Gene3D" id="2.40.10.220">
    <property type="entry name" value="predicted glycosyltransferase like domains"/>
    <property type="match status" value="1"/>
</dbReference>
<dbReference type="STRING" id="869209.Tresu_2039"/>
<dbReference type="Proteomes" id="UP000006852">
    <property type="component" value="Chromosome"/>
</dbReference>
<keyword evidence="2" id="KW-1185">Reference proteome</keyword>
<dbReference type="AlphaFoldDB" id="F2NW57"/>
<proteinExistence type="predicted"/>
<dbReference type="eggNOG" id="ENOG5033UH1">
    <property type="taxonomic scope" value="Bacteria"/>
</dbReference>
<dbReference type="GeneID" id="302999161"/>
<dbReference type="OrthoDB" id="356575at2"/>
<dbReference type="HOGENOM" id="CLU_094597_0_0_12"/>
<reference evidence="1 2" key="1">
    <citation type="journal article" date="2011" name="Stand. Genomic Sci.">
        <title>Complete genome sequence of Treponema succinifaciens type strain (6091).</title>
        <authorList>
            <person name="Han C."/>
            <person name="Gronow S."/>
            <person name="Teshima H."/>
            <person name="Lapidus A."/>
            <person name="Nolan M."/>
            <person name="Lucas S."/>
            <person name="Hammon N."/>
            <person name="Deshpande S."/>
            <person name="Cheng J.F."/>
            <person name="Zeytun A."/>
            <person name="Tapia R."/>
            <person name="Goodwin L."/>
            <person name="Pitluck S."/>
            <person name="Liolios K."/>
            <person name="Pagani I."/>
            <person name="Ivanova N."/>
            <person name="Mavromatis K."/>
            <person name="Mikhailova N."/>
            <person name="Huntemann M."/>
            <person name="Pati A."/>
            <person name="Chen A."/>
            <person name="Palaniappan K."/>
            <person name="Land M."/>
            <person name="Hauser L."/>
            <person name="Brambilla E.M."/>
            <person name="Rohde M."/>
            <person name="Goker M."/>
            <person name="Woyke T."/>
            <person name="Bristow J."/>
            <person name="Eisen J.A."/>
            <person name="Markowitz V."/>
            <person name="Hugenholtz P."/>
            <person name="Kyrpides N.C."/>
            <person name="Klenk H.P."/>
            <person name="Detter J.C."/>
        </authorList>
    </citation>
    <scope>NUCLEOTIDE SEQUENCE [LARGE SCALE GENOMIC DNA]</scope>
    <source>
        <strain evidence="2">ATCC 33096 / DSM 2489 / 6091</strain>
    </source>
</reference>
<evidence type="ECO:0000313" key="2">
    <source>
        <dbReference type="Proteomes" id="UP000006852"/>
    </source>
</evidence>
<dbReference type="RefSeq" id="WP_013702168.1">
    <property type="nucleotide sequence ID" value="NC_015385.1"/>
</dbReference>
<organism evidence="1 2">
    <name type="scientific">Treponema succinifaciens (strain ATCC 33096 / DSM 2489 / 6091)</name>
    <dbReference type="NCBI Taxonomy" id="869209"/>
    <lineage>
        <taxon>Bacteria</taxon>
        <taxon>Pseudomonadati</taxon>
        <taxon>Spirochaetota</taxon>
        <taxon>Spirochaetia</taxon>
        <taxon>Spirochaetales</taxon>
        <taxon>Treponemataceae</taxon>
        <taxon>Treponema</taxon>
    </lineage>
</organism>
<name>F2NW57_TRES6</name>
<evidence type="ECO:0000313" key="1">
    <source>
        <dbReference type="EMBL" id="AEB14912.1"/>
    </source>
</evidence>